<dbReference type="Proteomes" id="UP000250266">
    <property type="component" value="Unassembled WGS sequence"/>
</dbReference>
<sequence length="139" mass="15951">MVAANAKDKVYGLLGFPALWNILSEFKPDYEKSVEEMYIEVAIKIIEKSMSLDILSFTKLPPVTDNRMYSAKDKCLGWPKLPTFAARWVEQTMFHTLALYRLPPYKAPAEKLRPLLLQIHRKASLCFEESLLTKSSMPP</sequence>
<reference evidence="1 2" key="1">
    <citation type="journal article" date="2016" name="Nat. Commun.">
        <title>Ectomycorrhizal ecology is imprinted in the genome of the dominant symbiotic fungus Cenococcum geophilum.</title>
        <authorList>
            <consortium name="DOE Joint Genome Institute"/>
            <person name="Peter M."/>
            <person name="Kohler A."/>
            <person name="Ohm R.A."/>
            <person name="Kuo A."/>
            <person name="Krutzmann J."/>
            <person name="Morin E."/>
            <person name="Arend M."/>
            <person name="Barry K.W."/>
            <person name="Binder M."/>
            <person name="Choi C."/>
            <person name="Clum A."/>
            <person name="Copeland A."/>
            <person name="Grisel N."/>
            <person name="Haridas S."/>
            <person name="Kipfer T."/>
            <person name="LaButti K."/>
            <person name="Lindquist E."/>
            <person name="Lipzen A."/>
            <person name="Maire R."/>
            <person name="Meier B."/>
            <person name="Mihaltcheva S."/>
            <person name="Molinier V."/>
            <person name="Murat C."/>
            <person name="Poggeler S."/>
            <person name="Quandt C.A."/>
            <person name="Sperisen C."/>
            <person name="Tritt A."/>
            <person name="Tisserant E."/>
            <person name="Crous P.W."/>
            <person name="Henrissat B."/>
            <person name="Nehls U."/>
            <person name="Egli S."/>
            <person name="Spatafora J.W."/>
            <person name="Grigoriev I.V."/>
            <person name="Martin F.M."/>
        </authorList>
    </citation>
    <scope>NUCLEOTIDE SEQUENCE [LARGE SCALE GENOMIC DNA]</scope>
    <source>
        <strain evidence="1 2">CBS 459.81</strain>
    </source>
</reference>
<evidence type="ECO:0000313" key="1">
    <source>
        <dbReference type="EMBL" id="OCK84554.1"/>
    </source>
</evidence>
<evidence type="ECO:0000313" key="2">
    <source>
        <dbReference type="Proteomes" id="UP000250266"/>
    </source>
</evidence>
<keyword evidence="2" id="KW-1185">Reference proteome</keyword>
<gene>
    <name evidence="1" type="ORF">K432DRAFT_389448</name>
</gene>
<proteinExistence type="predicted"/>
<protein>
    <submittedName>
        <fullName evidence="1">Uncharacterized protein</fullName>
    </submittedName>
</protein>
<name>A0A8E2JJ80_9PEZI</name>
<dbReference type="OrthoDB" id="3548654at2759"/>
<accession>A0A8E2JJ80</accession>
<organism evidence="1 2">
    <name type="scientific">Lepidopterella palustris CBS 459.81</name>
    <dbReference type="NCBI Taxonomy" id="1314670"/>
    <lineage>
        <taxon>Eukaryota</taxon>
        <taxon>Fungi</taxon>
        <taxon>Dikarya</taxon>
        <taxon>Ascomycota</taxon>
        <taxon>Pezizomycotina</taxon>
        <taxon>Dothideomycetes</taxon>
        <taxon>Pleosporomycetidae</taxon>
        <taxon>Mytilinidiales</taxon>
        <taxon>Argynnaceae</taxon>
        <taxon>Lepidopterella</taxon>
    </lineage>
</organism>
<dbReference type="AlphaFoldDB" id="A0A8E2JJ80"/>
<dbReference type="EMBL" id="KV744835">
    <property type="protein sequence ID" value="OCK84554.1"/>
    <property type="molecule type" value="Genomic_DNA"/>
</dbReference>